<sequence length="213" mass="23801">MTRVLCSAPGCTKPGGHRYCTLCLIPHKAAIYCSILCQLDHRIEHQRTCRGSELANCFLIRAGPGPSGDRETDADANADAVEPCTTGWSYEAAAQNMKLEIREDRRFAEEVGLFYTHRAYVDWCYEVYGRFRFGVRGEGGQGPDHLPLNTLASRCMGWKVYGDVVVVRAEDEQSHGTSEIFSKGELLSTIAFYREVDPKLWFAKKEVAKIGAL</sequence>
<comment type="caution">
    <text evidence="1">The sequence shown here is derived from an EMBL/GenBank/DDBJ whole genome shotgun (WGS) entry which is preliminary data.</text>
</comment>
<evidence type="ECO:0000313" key="2">
    <source>
        <dbReference type="Proteomes" id="UP001177260"/>
    </source>
</evidence>
<name>A0ACC3B9V4_9EURO</name>
<proteinExistence type="predicted"/>
<dbReference type="Proteomes" id="UP001177260">
    <property type="component" value="Unassembled WGS sequence"/>
</dbReference>
<keyword evidence="2" id="KW-1185">Reference proteome</keyword>
<gene>
    <name evidence="1" type="ORF">N8T08_001504</name>
</gene>
<reference evidence="1 2" key="1">
    <citation type="journal article" date="2023" name="ACS Omega">
        <title>Identification of the Neoaspergillic Acid Biosynthesis Gene Cluster by Establishing an In Vitro CRISPR-Ribonucleoprotein Genetic System in Aspergillus melleus.</title>
        <authorList>
            <person name="Yuan B."/>
            <person name="Grau M.F."/>
            <person name="Murata R.M."/>
            <person name="Torok T."/>
            <person name="Venkateswaran K."/>
            <person name="Stajich J.E."/>
            <person name="Wang C.C.C."/>
        </authorList>
    </citation>
    <scope>NUCLEOTIDE SEQUENCE [LARGE SCALE GENOMIC DNA]</scope>
    <source>
        <strain evidence="1 2">IMV 1140</strain>
    </source>
</reference>
<accession>A0ACC3B9V4</accession>
<evidence type="ECO:0000313" key="1">
    <source>
        <dbReference type="EMBL" id="KAK1147422.1"/>
    </source>
</evidence>
<dbReference type="EMBL" id="JAOPJF010000012">
    <property type="protein sequence ID" value="KAK1147422.1"/>
    <property type="molecule type" value="Genomic_DNA"/>
</dbReference>
<protein>
    <submittedName>
        <fullName evidence="1">Uncharacterized protein</fullName>
    </submittedName>
</protein>
<organism evidence="1 2">
    <name type="scientific">Aspergillus melleus</name>
    <dbReference type="NCBI Taxonomy" id="138277"/>
    <lineage>
        <taxon>Eukaryota</taxon>
        <taxon>Fungi</taxon>
        <taxon>Dikarya</taxon>
        <taxon>Ascomycota</taxon>
        <taxon>Pezizomycotina</taxon>
        <taxon>Eurotiomycetes</taxon>
        <taxon>Eurotiomycetidae</taxon>
        <taxon>Eurotiales</taxon>
        <taxon>Aspergillaceae</taxon>
        <taxon>Aspergillus</taxon>
        <taxon>Aspergillus subgen. Circumdati</taxon>
    </lineage>
</organism>